<dbReference type="GO" id="GO:0005525">
    <property type="term" value="F:GTP binding"/>
    <property type="evidence" value="ECO:0007669"/>
    <property type="project" value="UniProtKB-KW"/>
</dbReference>
<proteinExistence type="inferred from homology"/>
<evidence type="ECO:0000256" key="2">
    <source>
        <dbReference type="ARBA" id="ARBA00011043"/>
    </source>
</evidence>
<protein>
    <recommendedName>
        <fullName evidence="6">TrmE-type G domain-containing protein</fullName>
    </recommendedName>
</protein>
<dbReference type="FunFam" id="3.30.1360.120:FF:000007">
    <property type="entry name" value="tRNA modification GTPase GTPBP3, mitochondrial"/>
    <property type="match status" value="1"/>
</dbReference>
<dbReference type="InterPro" id="IPR025867">
    <property type="entry name" value="MnmE_helical"/>
</dbReference>
<dbReference type="PROSITE" id="PS51709">
    <property type="entry name" value="G_TRME"/>
    <property type="match status" value="1"/>
</dbReference>
<dbReference type="NCBIfam" id="TIGR00231">
    <property type="entry name" value="small_GTP"/>
    <property type="match status" value="1"/>
</dbReference>
<gene>
    <name evidence="7" type="ORF">GSLYS_00014999001</name>
</gene>
<dbReference type="GO" id="GO:0005739">
    <property type="term" value="C:mitochondrion"/>
    <property type="evidence" value="ECO:0007669"/>
    <property type="project" value="UniProtKB-SubCell"/>
</dbReference>
<comment type="subcellular location">
    <subcellularLocation>
        <location evidence="1">Mitochondrion</location>
    </subcellularLocation>
</comment>
<evidence type="ECO:0000256" key="5">
    <source>
        <dbReference type="ARBA" id="ARBA00023134"/>
    </source>
</evidence>
<dbReference type="SUPFAM" id="SSF52540">
    <property type="entry name" value="P-loop containing nucleoside triphosphate hydrolases"/>
    <property type="match status" value="1"/>
</dbReference>
<dbReference type="PANTHER" id="PTHR42714:SF2">
    <property type="entry name" value="TRNA MODIFICATION GTPASE GTPBP3, MITOCHONDRIAL"/>
    <property type="match status" value="1"/>
</dbReference>
<dbReference type="InterPro" id="IPR027266">
    <property type="entry name" value="TrmE/GcvT-like"/>
</dbReference>
<keyword evidence="5" id="KW-0342">GTP-binding</keyword>
<dbReference type="Gene3D" id="1.20.120.430">
    <property type="entry name" value="tRNA modification GTPase MnmE domain 2"/>
    <property type="match status" value="2"/>
</dbReference>
<dbReference type="AlphaFoldDB" id="A0AAV2I3W9"/>
<dbReference type="InterPro" id="IPR027368">
    <property type="entry name" value="MnmE_dom2"/>
</dbReference>
<dbReference type="SUPFAM" id="SSF116878">
    <property type="entry name" value="TrmE connector domain"/>
    <property type="match status" value="1"/>
</dbReference>
<dbReference type="NCBIfam" id="NF003661">
    <property type="entry name" value="PRK05291.1-3"/>
    <property type="match status" value="1"/>
</dbReference>
<dbReference type="InterPro" id="IPR006073">
    <property type="entry name" value="GTP-bd"/>
</dbReference>
<dbReference type="InterPro" id="IPR004520">
    <property type="entry name" value="GTPase_MnmE"/>
</dbReference>
<keyword evidence="8" id="KW-1185">Reference proteome</keyword>
<dbReference type="Proteomes" id="UP001497497">
    <property type="component" value="Unassembled WGS sequence"/>
</dbReference>
<evidence type="ECO:0000256" key="4">
    <source>
        <dbReference type="ARBA" id="ARBA00022741"/>
    </source>
</evidence>
<feature type="domain" description="TrmE-type G" evidence="6">
    <location>
        <begin position="256"/>
        <end position="488"/>
    </location>
</feature>
<evidence type="ECO:0000256" key="3">
    <source>
        <dbReference type="ARBA" id="ARBA00022694"/>
    </source>
</evidence>
<dbReference type="Pfam" id="PF10396">
    <property type="entry name" value="TrmE_N"/>
    <property type="match status" value="1"/>
</dbReference>
<dbReference type="InterPro" id="IPR005225">
    <property type="entry name" value="Small_GTP-bd"/>
</dbReference>
<evidence type="ECO:0000259" key="6">
    <source>
        <dbReference type="PROSITE" id="PS51709"/>
    </source>
</evidence>
<keyword evidence="3" id="KW-0819">tRNA processing</keyword>
<comment type="similarity">
    <text evidence="2">Belongs to the TRAFAC class TrmE-Era-EngA-EngB-Septin-like GTPase superfamily. TrmE GTPase family.</text>
</comment>
<evidence type="ECO:0000313" key="8">
    <source>
        <dbReference type="Proteomes" id="UP001497497"/>
    </source>
</evidence>
<dbReference type="InterPro" id="IPR031168">
    <property type="entry name" value="G_TrmE"/>
</dbReference>
<dbReference type="PANTHER" id="PTHR42714">
    <property type="entry name" value="TRNA MODIFICATION GTPASE GTPBP3"/>
    <property type="match status" value="1"/>
</dbReference>
<dbReference type="HAMAP" id="MF_00379">
    <property type="entry name" value="GTPase_MnmE"/>
    <property type="match status" value="1"/>
</dbReference>
<sequence length="562" mass="62105">MFQFQRTMGLAKTIITFTKNIRKVRHFRYFTSYRPNNSHTIFALSSGSGKCGVAVIRISGPKAKLAIERIVGDKANIKLKPRTAALLKLYEPNTQEMLDKALVLWFPGPHSFTGEDIVEFHVHGGSAVISSVLTALGSIAGLKPAQPGEFAKQAFVNGKLDLTEVEGLGDLIHAETEVQRRQALRQMGGELGQIYSQWRTRLIKCLANTEAFIDFHEEENIEDDILDSVIAEISKIKNEVSAHLQDCRHGERRRDGLHVVIIGEPNVGKSSLLNAICQRPAAIVSTIAGTTRDVVETALNIAGYPVLLSDTAGLQNTSDVVEKEGILRAMARATAADLKIIVLDISKHANILLTSPSFENFIASYMGCLGVLQDQIDDSNISKSAPGFFSQLKSENQKTIFKTAGETDTYITFFKSFEEQSSISKKLRTFDLSNILIVVNKSDMVADNKILDFIQAHSDVMCRISCKSGDGFDSFMKKLVERIQNLCGNPTVGSPSLTQARHRHHLNKCQQYLTEFPPYLQNDVVMAAEKLRLAVRELANITGAVSTEDVLDVIFRDFCIGK</sequence>
<evidence type="ECO:0000256" key="1">
    <source>
        <dbReference type="ARBA" id="ARBA00004173"/>
    </source>
</evidence>
<name>A0AAV2I3W9_LYMST</name>
<dbReference type="Gene3D" id="3.30.1360.120">
    <property type="entry name" value="Probable tRNA modification gtpase trme, domain 1"/>
    <property type="match status" value="1"/>
</dbReference>
<comment type="caution">
    <text evidence="7">The sequence shown here is derived from an EMBL/GenBank/DDBJ whole genome shotgun (WGS) entry which is preliminary data.</text>
</comment>
<dbReference type="GO" id="GO:0003924">
    <property type="term" value="F:GTPase activity"/>
    <property type="evidence" value="ECO:0007669"/>
    <property type="project" value="InterPro"/>
</dbReference>
<keyword evidence="4" id="KW-0547">Nucleotide-binding</keyword>
<dbReference type="InterPro" id="IPR027417">
    <property type="entry name" value="P-loop_NTPase"/>
</dbReference>
<evidence type="ECO:0000313" key="7">
    <source>
        <dbReference type="EMBL" id="CAL1541393.1"/>
    </source>
</evidence>
<dbReference type="GO" id="GO:0002098">
    <property type="term" value="P:tRNA wobble uridine modification"/>
    <property type="evidence" value="ECO:0007669"/>
    <property type="project" value="TreeGrafter"/>
</dbReference>
<dbReference type="CDD" id="cd04164">
    <property type="entry name" value="trmE"/>
    <property type="match status" value="1"/>
</dbReference>
<dbReference type="Pfam" id="PF01926">
    <property type="entry name" value="MMR_HSR1"/>
    <property type="match status" value="1"/>
</dbReference>
<dbReference type="Pfam" id="PF12631">
    <property type="entry name" value="MnmE_helical"/>
    <property type="match status" value="1"/>
</dbReference>
<dbReference type="GO" id="GO:0030488">
    <property type="term" value="P:tRNA methylation"/>
    <property type="evidence" value="ECO:0007669"/>
    <property type="project" value="TreeGrafter"/>
</dbReference>
<dbReference type="CDD" id="cd14858">
    <property type="entry name" value="TrmE_N"/>
    <property type="match status" value="1"/>
</dbReference>
<organism evidence="7 8">
    <name type="scientific">Lymnaea stagnalis</name>
    <name type="common">Great pond snail</name>
    <name type="synonym">Helix stagnalis</name>
    <dbReference type="NCBI Taxonomy" id="6523"/>
    <lineage>
        <taxon>Eukaryota</taxon>
        <taxon>Metazoa</taxon>
        <taxon>Spiralia</taxon>
        <taxon>Lophotrochozoa</taxon>
        <taxon>Mollusca</taxon>
        <taxon>Gastropoda</taxon>
        <taxon>Heterobranchia</taxon>
        <taxon>Euthyneura</taxon>
        <taxon>Panpulmonata</taxon>
        <taxon>Hygrophila</taxon>
        <taxon>Lymnaeoidea</taxon>
        <taxon>Lymnaeidae</taxon>
        <taxon>Lymnaea</taxon>
    </lineage>
</organism>
<dbReference type="EMBL" id="CAXITT010000430">
    <property type="protein sequence ID" value="CAL1541393.1"/>
    <property type="molecule type" value="Genomic_DNA"/>
</dbReference>
<accession>A0AAV2I3W9</accession>
<dbReference type="InterPro" id="IPR018948">
    <property type="entry name" value="GTP-bd_TrmE_N"/>
</dbReference>
<dbReference type="Gene3D" id="3.40.50.300">
    <property type="entry name" value="P-loop containing nucleotide triphosphate hydrolases"/>
    <property type="match status" value="2"/>
</dbReference>
<reference evidence="7 8" key="1">
    <citation type="submission" date="2024-04" db="EMBL/GenBank/DDBJ databases">
        <authorList>
            <consortium name="Genoscope - CEA"/>
            <person name="William W."/>
        </authorList>
    </citation>
    <scope>NUCLEOTIDE SEQUENCE [LARGE SCALE GENOMIC DNA]</scope>
</reference>